<keyword evidence="7" id="KW-0804">Transcription</keyword>
<evidence type="ECO:0000313" key="12">
    <source>
        <dbReference type="EMBL" id="KRZ99022.1"/>
    </source>
</evidence>
<dbReference type="EMBL" id="LMYN01000181">
    <property type="protein sequence ID" value="KRZ99022.1"/>
    <property type="molecule type" value="Genomic_DNA"/>
</dbReference>
<feature type="coiled-coil region" evidence="9">
    <location>
        <begin position="13"/>
        <end position="54"/>
    </location>
</feature>
<evidence type="ECO:0000256" key="8">
    <source>
        <dbReference type="ARBA" id="ARBA00023242"/>
    </source>
</evidence>
<dbReference type="GO" id="GO:0005737">
    <property type="term" value="C:cytoplasm"/>
    <property type="evidence" value="ECO:0007669"/>
    <property type="project" value="UniProtKB-SubCell"/>
</dbReference>
<dbReference type="InterPro" id="IPR040168">
    <property type="entry name" value="Not2/3/5"/>
</dbReference>
<evidence type="ECO:0000256" key="5">
    <source>
        <dbReference type="ARBA" id="ARBA00022491"/>
    </source>
</evidence>
<keyword evidence="5" id="KW-0678">Repressor</keyword>
<evidence type="ECO:0000256" key="6">
    <source>
        <dbReference type="ARBA" id="ARBA00023015"/>
    </source>
</evidence>
<dbReference type="GO" id="GO:0006355">
    <property type="term" value="P:regulation of DNA-templated transcription"/>
    <property type="evidence" value="ECO:0007669"/>
    <property type="project" value="InterPro"/>
</dbReference>
<evidence type="ECO:0000313" key="13">
    <source>
        <dbReference type="Proteomes" id="UP000054251"/>
    </source>
</evidence>
<dbReference type="Pfam" id="PF04065">
    <property type="entry name" value="Not3"/>
    <property type="match status" value="1"/>
</dbReference>
<proteinExistence type="inferred from homology"/>
<keyword evidence="9" id="KW-0175">Coiled coil</keyword>
<evidence type="ECO:0000256" key="3">
    <source>
        <dbReference type="ARBA" id="ARBA00007682"/>
    </source>
</evidence>
<comment type="subcellular location">
    <subcellularLocation>
        <location evidence="2">Cytoplasm</location>
    </subcellularLocation>
    <subcellularLocation>
        <location evidence="1">Nucleus</location>
    </subcellularLocation>
</comment>
<comment type="caution">
    <text evidence="12">The sequence shown here is derived from an EMBL/GenBank/DDBJ whole genome shotgun (WGS) entry which is preliminary data.</text>
</comment>
<accession>A0A0V1PSN9</accession>
<dbReference type="GO" id="GO:0030015">
    <property type="term" value="C:CCR4-NOT core complex"/>
    <property type="evidence" value="ECO:0007669"/>
    <property type="project" value="InterPro"/>
</dbReference>
<feature type="domain" description="CCR4-Not complex component Not N-terminal" evidence="11">
    <location>
        <begin position="12"/>
        <end position="125"/>
    </location>
</feature>
<feature type="compositionally biased region" description="Polar residues" evidence="10">
    <location>
        <begin position="164"/>
        <end position="200"/>
    </location>
</feature>
<evidence type="ECO:0000259" key="11">
    <source>
        <dbReference type="Pfam" id="PF04065"/>
    </source>
</evidence>
<sequence length="578" mass="65984">MLAALELEEIDLSPEAEEAVGFLETSIEELEDQCEKLEGEYEKISQKKIRKNNLTMIEERKQEIEGFSNRNKFHIEKMEMVIDFLKKDKISPDAVFAIQEDITFYLESNQEPDFIDDDTLYDELIKEASKSSNNDNINDENSQNDDISFQDQSSSNKEDVDEVNVSTPIKKSADQLPTSSLHSRSDNSPQTHPDTSSTPQKAPLPIPSTPELSSPAIIKSLKPATTPSKPVGNLKWAVAAAGSAPSTSNGIGKNGDMDIKPIKEEPVFIQSQNSRVPSNKLPFESQFQSQILPEPTNHPEPQLESQFSVEKKSNDPNYKFVEVLQNSSVSNTELELFSDLNLIKLPPGIQDLAISFTATRKVSTNDSKILINTNAYNPYITPIQKPFLPLAIQATFNHHLPNNTQEQRIKAPLHLLKFQSYWNRIRAENQFDQFVKEIQLLSAQNNADNVPVINELTMVLFYGYYYGFTPIENLIAESCLFKLNWKPYGSRSEIQNNLRGTNQIQDKSPFDKMLFESKHYYYWFKCVRNTPTPQVDANEYVEHGDYQVFDLITWETYIKYGYRLELNLCQLEPSKTLF</sequence>
<feature type="region of interest" description="Disordered" evidence="10">
    <location>
        <begin position="131"/>
        <end position="213"/>
    </location>
</feature>
<evidence type="ECO:0000256" key="2">
    <source>
        <dbReference type="ARBA" id="ARBA00004496"/>
    </source>
</evidence>
<dbReference type="PANTHER" id="PTHR23326">
    <property type="entry name" value="CCR4 NOT-RELATED"/>
    <property type="match status" value="1"/>
</dbReference>
<evidence type="ECO:0000256" key="4">
    <source>
        <dbReference type="ARBA" id="ARBA00022490"/>
    </source>
</evidence>
<gene>
    <name evidence="12" type="ORF">AC631_05210</name>
</gene>
<dbReference type="Proteomes" id="UP000054251">
    <property type="component" value="Unassembled WGS sequence"/>
</dbReference>
<comment type="similarity">
    <text evidence="3">Belongs to the CNOT2/3/5 family.</text>
</comment>
<evidence type="ECO:0000256" key="1">
    <source>
        <dbReference type="ARBA" id="ARBA00004123"/>
    </source>
</evidence>
<dbReference type="InterPro" id="IPR007207">
    <property type="entry name" value="Not_N"/>
</dbReference>
<keyword evidence="8" id="KW-0539">Nucleus</keyword>
<feature type="compositionally biased region" description="Low complexity" evidence="10">
    <location>
        <begin position="131"/>
        <end position="147"/>
    </location>
</feature>
<evidence type="ECO:0000256" key="7">
    <source>
        <dbReference type="ARBA" id="ARBA00023163"/>
    </source>
</evidence>
<evidence type="ECO:0000256" key="9">
    <source>
        <dbReference type="SAM" id="Coils"/>
    </source>
</evidence>
<keyword evidence="4" id="KW-0963">Cytoplasm</keyword>
<dbReference type="RefSeq" id="XP_015465125.1">
    <property type="nucleotide sequence ID" value="XM_015614039.1"/>
</dbReference>
<dbReference type="AlphaFoldDB" id="A0A0V1PSN9"/>
<dbReference type="GeneID" id="26842219"/>
<dbReference type="OrthoDB" id="293823at2759"/>
<organism evidence="12 13">
    <name type="scientific">Debaryomyces fabryi</name>
    <dbReference type="NCBI Taxonomy" id="58627"/>
    <lineage>
        <taxon>Eukaryota</taxon>
        <taxon>Fungi</taxon>
        <taxon>Dikarya</taxon>
        <taxon>Ascomycota</taxon>
        <taxon>Saccharomycotina</taxon>
        <taxon>Pichiomycetes</taxon>
        <taxon>Debaryomycetaceae</taxon>
        <taxon>Debaryomyces</taxon>
    </lineage>
</organism>
<evidence type="ECO:0000256" key="10">
    <source>
        <dbReference type="SAM" id="MobiDB-lite"/>
    </source>
</evidence>
<reference evidence="12 13" key="1">
    <citation type="submission" date="2015-11" db="EMBL/GenBank/DDBJ databases">
        <title>The genome of Debaryomyces fabryi.</title>
        <authorList>
            <person name="Tafer H."/>
            <person name="Lopandic K."/>
        </authorList>
    </citation>
    <scope>NUCLEOTIDE SEQUENCE [LARGE SCALE GENOMIC DNA]</scope>
    <source>
        <strain evidence="12 13">CBS 789</strain>
    </source>
</reference>
<keyword evidence="13" id="KW-1185">Reference proteome</keyword>
<protein>
    <recommendedName>
        <fullName evidence="11">CCR4-Not complex component Not N-terminal domain-containing protein</fullName>
    </recommendedName>
</protein>
<keyword evidence="6" id="KW-0805">Transcription regulation</keyword>
<dbReference type="GO" id="GO:0005634">
    <property type="term" value="C:nucleus"/>
    <property type="evidence" value="ECO:0007669"/>
    <property type="project" value="UniProtKB-SubCell"/>
</dbReference>
<name>A0A0V1PSN9_9ASCO</name>